<name>A0ABM7PPC9_9BACT</name>
<dbReference type="Pfam" id="PF00990">
    <property type="entry name" value="GGDEF"/>
    <property type="match status" value="1"/>
</dbReference>
<feature type="transmembrane region" description="Helical" evidence="3">
    <location>
        <begin position="142"/>
        <end position="163"/>
    </location>
</feature>
<dbReference type="InterPro" id="IPR029787">
    <property type="entry name" value="Nucleotide_cyclase"/>
</dbReference>
<dbReference type="PANTHER" id="PTHR45138:SF9">
    <property type="entry name" value="DIGUANYLATE CYCLASE DGCM-RELATED"/>
    <property type="match status" value="1"/>
</dbReference>
<sequence length="403" mass="44837">MMLPSRLKGKSDIPPEEVGRFKQEMAWENIQGEMLVSAMLFCSYILTFAWVVYNEDVVSSFPDRLPWHNATWTFILILLPPVVTIALSSYARRQKQSTTTLVIHRINVVLLIFGSCLPSILVHDHLYYEMVILLVSALVPQVPVVSFFIYSSAMGLLLLGMGWTGELHDFVHLEVSDLVITTVLGLMMVQFRFSDRIRNYLVTTSLEAQHAQLREVNRELVNANTYLKNLSRLDGLTGVNNRRAFDEMLDREWRRAMRTGGTVGLLMIDIDFFKSFNDTYGHQAGDECLRRVAEALRTGARRGGDMVSRYGGEEFAVLLPCESEASLTATAEVLRQKVADLGISHGTPEWGHLSISLGGALMVPQPEEEADILVAQADGALYAAKGGGRNRVVVRGELGMGAA</sequence>
<evidence type="ECO:0000259" key="4">
    <source>
        <dbReference type="PROSITE" id="PS50887"/>
    </source>
</evidence>
<dbReference type="RefSeq" id="WP_236890309.1">
    <property type="nucleotide sequence ID" value="NZ_AP024488.1"/>
</dbReference>
<dbReference type="EC" id="2.7.7.65" evidence="1"/>
<comment type="catalytic activity">
    <reaction evidence="2">
        <text>2 GTP = 3',3'-c-di-GMP + 2 diphosphate</text>
        <dbReference type="Rhea" id="RHEA:24898"/>
        <dbReference type="ChEBI" id="CHEBI:33019"/>
        <dbReference type="ChEBI" id="CHEBI:37565"/>
        <dbReference type="ChEBI" id="CHEBI:58805"/>
        <dbReference type="EC" id="2.7.7.65"/>
    </reaction>
</comment>
<feature type="transmembrane region" description="Helical" evidence="3">
    <location>
        <begin position="72"/>
        <end position="90"/>
    </location>
</feature>
<keyword evidence="3" id="KW-1133">Transmembrane helix</keyword>
<feature type="domain" description="GGDEF" evidence="4">
    <location>
        <begin position="261"/>
        <end position="397"/>
    </location>
</feature>
<dbReference type="InterPro" id="IPR043128">
    <property type="entry name" value="Rev_trsase/Diguanyl_cyclase"/>
</dbReference>
<dbReference type="Gene3D" id="3.30.70.270">
    <property type="match status" value="1"/>
</dbReference>
<feature type="transmembrane region" description="Helical" evidence="3">
    <location>
        <begin position="34"/>
        <end position="52"/>
    </location>
</feature>
<dbReference type="SMART" id="SM00267">
    <property type="entry name" value="GGDEF"/>
    <property type="match status" value="1"/>
</dbReference>
<dbReference type="PANTHER" id="PTHR45138">
    <property type="entry name" value="REGULATORY COMPONENTS OF SENSORY TRANSDUCTION SYSTEM"/>
    <property type="match status" value="1"/>
</dbReference>
<proteinExistence type="predicted"/>
<gene>
    <name evidence="5" type="ORF">DSLASN_45850</name>
</gene>
<reference evidence="5 6" key="1">
    <citation type="submission" date="2021-02" db="EMBL/GenBank/DDBJ databases">
        <title>Complete genome of Desulfoluna sp. strain ASN36.</title>
        <authorList>
            <person name="Takahashi A."/>
            <person name="Kojima H."/>
            <person name="Fukui M."/>
        </authorList>
    </citation>
    <scope>NUCLEOTIDE SEQUENCE [LARGE SCALE GENOMIC DNA]</scope>
    <source>
        <strain evidence="5 6">ASN36</strain>
    </source>
</reference>
<feature type="transmembrane region" description="Helical" evidence="3">
    <location>
        <begin position="102"/>
        <end position="122"/>
    </location>
</feature>
<evidence type="ECO:0000256" key="1">
    <source>
        <dbReference type="ARBA" id="ARBA00012528"/>
    </source>
</evidence>
<dbReference type="InterPro" id="IPR050469">
    <property type="entry name" value="Diguanylate_Cyclase"/>
</dbReference>
<dbReference type="PROSITE" id="PS50887">
    <property type="entry name" value="GGDEF"/>
    <property type="match status" value="1"/>
</dbReference>
<dbReference type="SUPFAM" id="SSF55073">
    <property type="entry name" value="Nucleotide cyclase"/>
    <property type="match status" value="1"/>
</dbReference>
<keyword evidence="6" id="KW-1185">Reference proteome</keyword>
<dbReference type="InterPro" id="IPR000160">
    <property type="entry name" value="GGDEF_dom"/>
</dbReference>
<dbReference type="NCBIfam" id="TIGR00254">
    <property type="entry name" value="GGDEF"/>
    <property type="match status" value="1"/>
</dbReference>
<evidence type="ECO:0000256" key="3">
    <source>
        <dbReference type="SAM" id="Phobius"/>
    </source>
</evidence>
<keyword evidence="3" id="KW-0472">Membrane</keyword>
<evidence type="ECO:0000313" key="5">
    <source>
        <dbReference type="EMBL" id="BCS98953.1"/>
    </source>
</evidence>
<evidence type="ECO:0000313" key="6">
    <source>
        <dbReference type="Proteomes" id="UP001320148"/>
    </source>
</evidence>
<evidence type="ECO:0000256" key="2">
    <source>
        <dbReference type="ARBA" id="ARBA00034247"/>
    </source>
</evidence>
<feature type="transmembrane region" description="Helical" evidence="3">
    <location>
        <begin position="175"/>
        <end position="193"/>
    </location>
</feature>
<keyword evidence="3" id="KW-0812">Transmembrane</keyword>
<accession>A0ABM7PPC9</accession>
<dbReference type="Proteomes" id="UP001320148">
    <property type="component" value="Chromosome"/>
</dbReference>
<dbReference type="EMBL" id="AP024488">
    <property type="protein sequence ID" value="BCS98953.1"/>
    <property type="molecule type" value="Genomic_DNA"/>
</dbReference>
<protein>
    <recommendedName>
        <fullName evidence="1">diguanylate cyclase</fullName>
        <ecNumber evidence="1">2.7.7.65</ecNumber>
    </recommendedName>
</protein>
<organism evidence="5 6">
    <name type="scientific">Desulfoluna limicola</name>
    <dbReference type="NCBI Taxonomy" id="2810562"/>
    <lineage>
        <taxon>Bacteria</taxon>
        <taxon>Pseudomonadati</taxon>
        <taxon>Thermodesulfobacteriota</taxon>
        <taxon>Desulfobacteria</taxon>
        <taxon>Desulfobacterales</taxon>
        <taxon>Desulfolunaceae</taxon>
        <taxon>Desulfoluna</taxon>
    </lineage>
</organism>
<dbReference type="CDD" id="cd01949">
    <property type="entry name" value="GGDEF"/>
    <property type="match status" value="1"/>
</dbReference>